<protein>
    <submittedName>
        <fullName evidence="2">ORF6N domain-containing protein</fullName>
    </submittedName>
</protein>
<sequence length="298" mass="34689">MNELTIIDNQTIQDRIYTIRGVQVMVDRDLAELYNVETRALKQAVKRNIERFPEDFMFELTDFEIDYMVSQSVIPSKKHLGGAKPFVFTEQGVSTLSSVLSSDKAIKIHIDIMRAFVNMRKFLSQNASLFTRIESIEKRQISYEIKNDTKVDAILNAIEEKGTTQKQHIFYDGQIFDAYLFVSDIIKSVKSSIKLIDNYIDESTLVLFTKRDAKVDMKIYTKTISKQLKLDLEKHNAQYPKIDIEIFDLSHDRFLIIDEKDIYHFGASLKDLGKKWFAVSLMDINSFEILEKLNRNNK</sequence>
<reference evidence="2" key="1">
    <citation type="submission" date="2023-09" db="EMBL/GenBank/DDBJ databases">
        <title>Arcobacter tbilisiensis sp. nov. isolated from chicken meat in Tbilisi, Georgia.</title>
        <authorList>
            <person name="Matthias R."/>
            <person name="Zautner A.E."/>
        </authorList>
    </citation>
    <scope>NUCLEOTIDE SEQUENCE</scope>
    <source>
        <strain evidence="2">LEO 62</strain>
    </source>
</reference>
<dbReference type="Pfam" id="PF10543">
    <property type="entry name" value="ORF6N"/>
    <property type="match status" value="1"/>
</dbReference>
<organism evidence="2">
    <name type="scientific">Arcobacter cryaerophilus gv. pseudocryaerophilus</name>
    <dbReference type="NCBI Taxonomy" id="2933791"/>
    <lineage>
        <taxon>Bacteria</taxon>
        <taxon>Pseudomonadati</taxon>
        <taxon>Campylobacterota</taxon>
        <taxon>Epsilonproteobacteria</taxon>
        <taxon>Campylobacterales</taxon>
        <taxon>Arcobacteraceae</taxon>
        <taxon>Aliarcobacter</taxon>
    </lineage>
</organism>
<evidence type="ECO:0000259" key="1">
    <source>
        <dbReference type="Pfam" id="PF10543"/>
    </source>
</evidence>
<name>A0AA96DTV6_9BACT</name>
<dbReference type="EMBL" id="CP134856">
    <property type="protein sequence ID" value="WNL35081.1"/>
    <property type="molecule type" value="Genomic_DNA"/>
</dbReference>
<evidence type="ECO:0000313" key="2">
    <source>
        <dbReference type="EMBL" id="WNL35081.1"/>
    </source>
</evidence>
<proteinExistence type="predicted"/>
<dbReference type="AlphaFoldDB" id="A0AA96DTV6"/>
<dbReference type="InterPro" id="IPR018873">
    <property type="entry name" value="KilA-N_DNA-bd_domain"/>
</dbReference>
<feature type="domain" description="KilA-N DNA-binding" evidence="1">
    <location>
        <begin position="15"/>
        <end position="99"/>
    </location>
</feature>
<accession>A0AA96DTV6</accession>
<gene>
    <name evidence="2" type="ORF">RMP68_05835</name>
</gene>
<dbReference type="Proteomes" id="UP001305220">
    <property type="component" value="Chromosome"/>
</dbReference>